<dbReference type="HOGENOM" id="CLU_1199796_0_0_1"/>
<accession>M2XK52</accession>
<evidence type="ECO:0000313" key="2">
    <source>
        <dbReference type="Proteomes" id="UP000016933"/>
    </source>
</evidence>
<gene>
    <name evidence="1" type="ORF">DOTSEDRAFT_24874</name>
</gene>
<dbReference type="EMBL" id="KB446540">
    <property type="protein sequence ID" value="EME42862.1"/>
    <property type="molecule type" value="Genomic_DNA"/>
</dbReference>
<dbReference type="AlphaFoldDB" id="M2XK52"/>
<evidence type="ECO:0000313" key="1">
    <source>
        <dbReference type="EMBL" id="EME42862.1"/>
    </source>
</evidence>
<sequence>MTSTAADKVFNIGELVEAILNNLPDSTTERQHQPLLQLFVLQSLNRKANATIRSSRTLRQHMFLEPRDSSLAATRTPMIWLLRQLGIEAVTSSGPAFFDLRIKGLGLNGTFNCKVHGYLRDCIAAFSVVEAYRSLTWVHLKIPTRGVSNRSLDMRIQIGSEYIWHFGVRPKELTRWWRDGVLNTMYAERWEFGEDTTVGDLLDKYLEVMRRNPAEHRLQQSVHLKARGGTT</sequence>
<dbReference type="Proteomes" id="UP000016933">
    <property type="component" value="Unassembled WGS sequence"/>
</dbReference>
<protein>
    <submittedName>
        <fullName evidence="1">Uncharacterized protein</fullName>
    </submittedName>
</protein>
<reference evidence="1" key="2">
    <citation type="submission" date="2012-09" db="EMBL/GenBank/DDBJ databases">
        <title>The Genomes of the Fungal Plant Pathogens Cladosporium fulvum and Dothistroma septosporum Reveal Adaptation to Different Hosts and Lifestyles but also Signatures of Common Ancestry.</title>
        <authorList>
            <consortium name="DOE Joint Genome Institute"/>
            <person name="de Wit P.J.G.M."/>
            <person name="van der Burgt A."/>
            <person name="Okmen B."/>
            <person name="Stergiopoulos I."/>
            <person name="Abd-Elsalam K."/>
            <person name="Aerts A.L."/>
            <person name="Bahkali A.H.A."/>
            <person name="Beenen H.G."/>
            <person name="Chettri P."/>
            <person name="Cox M.P."/>
            <person name="Datema E."/>
            <person name="de Vries R.P."/>
            <person name="Dhillon B."/>
            <person name="Ganley A.R."/>
            <person name="Griffiths S."/>
            <person name="Guo Y."/>
            <person name="Hamelin R.C."/>
            <person name="Henrissat B."/>
            <person name="Kabir M.S."/>
            <person name="Jashni M.K."/>
            <person name="Kema G."/>
            <person name="Klaubauf S."/>
            <person name="Lapidus A."/>
            <person name="Levasseur A."/>
            <person name="Lindquist E."/>
            <person name="Mehrabi R."/>
            <person name="Ohm R.A."/>
            <person name="Owen T.J."/>
            <person name="Salamov A."/>
            <person name="Schwelm A."/>
            <person name="Schijlen E."/>
            <person name="Sun H."/>
            <person name="den Burg H.A."/>
            <person name="van Ham R.C.H.J."/>
            <person name="Zhang S."/>
            <person name="Goodwin S.B."/>
            <person name="Grigoriev I.V."/>
            <person name="Collemare J."/>
            <person name="Bradshaw R.E."/>
        </authorList>
    </citation>
    <scope>NUCLEOTIDE SEQUENCE</scope>
    <source>
        <strain evidence="1">NZE10</strain>
    </source>
</reference>
<name>M2XK52_DOTSN</name>
<dbReference type="OMA" id="IGSEYIW"/>
<dbReference type="OrthoDB" id="3648185at2759"/>
<proteinExistence type="predicted"/>
<reference evidence="1" key="1">
    <citation type="journal article" date="2012" name="PLoS Pathog.">
        <title>Diverse lifestyles and strategies of plant pathogenesis encoded in the genomes of eighteen Dothideomycetes fungi.</title>
        <authorList>
            <person name="Ohm R.A."/>
            <person name="Feau N."/>
            <person name="Henrissat B."/>
            <person name="Schoch C.L."/>
            <person name="Horwitz B.A."/>
            <person name="Barry K.W."/>
            <person name="Condon B.J."/>
            <person name="Copeland A.C."/>
            <person name="Dhillon B."/>
            <person name="Glaser F."/>
            <person name="Hesse C.N."/>
            <person name="Kosti I."/>
            <person name="LaButti K."/>
            <person name="Lindquist E.A."/>
            <person name="Lucas S."/>
            <person name="Salamov A.A."/>
            <person name="Bradshaw R.E."/>
            <person name="Ciuffetti L."/>
            <person name="Hamelin R.C."/>
            <person name="Kema G.H.J."/>
            <person name="Lawrence C."/>
            <person name="Scott J.A."/>
            <person name="Spatafora J.W."/>
            <person name="Turgeon B.G."/>
            <person name="de Wit P.J.G.M."/>
            <person name="Zhong S."/>
            <person name="Goodwin S.B."/>
            <person name="Grigoriev I.V."/>
        </authorList>
    </citation>
    <scope>NUCLEOTIDE SEQUENCE [LARGE SCALE GENOMIC DNA]</scope>
    <source>
        <strain evidence="1">NZE10</strain>
    </source>
</reference>
<organism evidence="1 2">
    <name type="scientific">Dothistroma septosporum (strain NZE10 / CBS 128990)</name>
    <name type="common">Red band needle blight fungus</name>
    <name type="synonym">Mycosphaerella pini</name>
    <dbReference type="NCBI Taxonomy" id="675120"/>
    <lineage>
        <taxon>Eukaryota</taxon>
        <taxon>Fungi</taxon>
        <taxon>Dikarya</taxon>
        <taxon>Ascomycota</taxon>
        <taxon>Pezizomycotina</taxon>
        <taxon>Dothideomycetes</taxon>
        <taxon>Dothideomycetidae</taxon>
        <taxon>Mycosphaerellales</taxon>
        <taxon>Mycosphaerellaceae</taxon>
        <taxon>Dothistroma</taxon>
    </lineage>
</organism>
<keyword evidence="2" id="KW-1185">Reference proteome</keyword>